<dbReference type="SUPFAM" id="SSF48576">
    <property type="entry name" value="Terpenoid synthases"/>
    <property type="match status" value="1"/>
</dbReference>
<dbReference type="SFLD" id="SFLDG01212">
    <property type="entry name" value="Phytoene_synthase_like"/>
    <property type="match status" value="1"/>
</dbReference>
<name>A0ABX1CY15_9FLAO</name>
<evidence type="ECO:0000313" key="2">
    <source>
        <dbReference type="EMBL" id="NJW52830.1"/>
    </source>
</evidence>
<gene>
    <name evidence="2" type="ORF">HC175_07840</name>
</gene>
<dbReference type="InterPro" id="IPR008949">
    <property type="entry name" value="Isoprenoid_synthase_dom_sf"/>
</dbReference>
<comment type="caution">
    <text evidence="2">The sequence shown here is derived from an EMBL/GenBank/DDBJ whole genome shotgun (WGS) entry which is preliminary data.</text>
</comment>
<keyword evidence="3" id="KW-1185">Reference proteome</keyword>
<evidence type="ECO:0000313" key="3">
    <source>
        <dbReference type="Proteomes" id="UP000703674"/>
    </source>
</evidence>
<dbReference type="RefSeq" id="WP_168137928.1">
    <property type="nucleotide sequence ID" value="NZ_JAAVJR010000003.1"/>
</dbReference>
<dbReference type="InterPro" id="IPR002060">
    <property type="entry name" value="Squ/phyt_synthse"/>
</dbReference>
<dbReference type="Pfam" id="PF00494">
    <property type="entry name" value="SQS_PSY"/>
    <property type="match status" value="1"/>
</dbReference>
<dbReference type="InterPro" id="IPR019845">
    <property type="entry name" value="Squalene/phytoene_synthase_CS"/>
</dbReference>
<dbReference type="Gene3D" id="1.10.600.10">
    <property type="entry name" value="Farnesyl Diphosphate Synthase"/>
    <property type="match status" value="1"/>
</dbReference>
<sequence>MKSLFDNLSVEVSRLTTKSYSTSFSLGIYFLHEKLRDPVYSVYGFVRVADEIVDSFEGYNQEYLLQKFRSDTFEALEQRISANPILNAFQEVVHQFDIDYRLIETFLDSMEMDLQKVDYNDEKYQQYILGSAEVVGLMCLHIFTDGNKQQFEELKPYAMKLGAAFQKVNFLRDLKDDYHVLGRTYFPGVDMENFSPQAKKQIEREIEEDFKIALEGIKMLPTSAKGGVYLAYVYYQSLFKKIKRLPAQRILSGRIRINNGRKVGLMINSLVECKMRIV</sequence>
<dbReference type="InterPro" id="IPR033904">
    <property type="entry name" value="Trans_IPPS_HH"/>
</dbReference>
<reference evidence="2 3" key="1">
    <citation type="submission" date="2020-03" db="EMBL/GenBank/DDBJ databases">
        <title>Salinimicrobium sp. nov, isolated from SCS.</title>
        <authorList>
            <person name="Cao W.R."/>
        </authorList>
    </citation>
    <scope>NUCLEOTIDE SEQUENCE [LARGE SCALE GENOMIC DNA]</scope>
    <source>
        <strain evidence="3">J15B91</strain>
    </source>
</reference>
<dbReference type="CDD" id="cd00683">
    <property type="entry name" value="Trans_IPPS_HH"/>
    <property type="match status" value="1"/>
</dbReference>
<dbReference type="EMBL" id="JAAVJR010000003">
    <property type="protein sequence ID" value="NJW52830.1"/>
    <property type="molecule type" value="Genomic_DNA"/>
</dbReference>
<keyword evidence="1" id="KW-0808">Transferase</keyword>
<dbReference type="SFLD" id="SFLDS00005">
    <property type="entry name" value="Isoprenoid_Synthase_Type_I"/>
    <property type="match status" value="1"/>
</dbReference>
<dbReference type="InterPro" id="IPR044843">
    <property type="entry name" value="Trans_IPPS_bact-type"/>
</dbReference>
<dbReference type="PROSITE" id="PS01045">
    <property type="entry name" value="SQUALEN_PHYTOEN_SYN_2"/>
    <property type="match status" value="1"/>
</dbReference>
<dbReference type="SFLD" id="SFLDG01018">
    <property type="entry name" value="Squalene/Phytoene_Synthase_Lik"/>
    <property type="match status" value="1"/>
</dbReference>
<accession>A0ABX1CY15</accession>
<dbReference type="Proteomes" id="UP000703674">
    <property type="component" value="Unassembled WGS sequence"/>
</dbReference>
<dbReference type="PANTHER" id="PTHR31480">
    <property type="entry name" value="BIFUNCTIONAL LYCOPENE CYCLASE/PHYTOENE SYNTHASE"/>
    <property type="match status" value="1"/>
</dbReference>
<proteinExistence type="predicted"/>
<evidence type="ECO:0000256" key="1">
    <source>
        <dbReference type="ARBA" id="ARBA00022679"/>
    </source>
</evidence>
<protein>
    <submittedName>
        <fullName evidence="2">Phytoene/squalene synthase family protein</fullName>
    </submittedName>
</protein>
<organism evidence="2 3">
    <name type="scientific">Salinimicrobium oceani</name>
    <dbReference type="NCBI Taxonomy" id="2722702"/>
    <lineage>
        <taxon>Bacteria</taxon>
        <taxon>Pseudomonadati</taxon>
        <taxon>Bacteroidota</taxon>
        <taxon>Flavobacteriia</taxon>
        <taxon>Flavobacteriales</taxon>
        <taxon>Flavobacteriaceae</taxon>
        <taxon>Salinimicrobium</taxon>
    </lineage>
</organism>